<feature type="signal peptide" evidence="1">
    <location>
        <begin position="1"/>
        <end position="21"/>
    </location>
</feature>
<protein>
    <submittedName>
        <fullName evidence="3">Uncaracterized surface protein containing fasciclin (FAS1) repeats</fullName>
    </submittedName>
</protein>
<dbReference type="InterPro" id="IPR000782">
    <property type="entry name" value="FAS1_domain"/>
</dbReference>
<evidence type="ECO:0000259" key="2">
    <source>
        <dbReference type="PROSITE" id="PS50213"/>
    </source>
</evidence>
<dbReference type="Gene3D" id="2.30.180.10">
    <property type="entry name" value="FAS1 domain"/>
    <property type="match status" value="1"/>
</dbReference>
<gene>
    <name evidence="3" type="ORF">SAMN05660324_0021</name>
</gene>
<evidence type="ECO:0000313" key="3">
    <source>
        <dbReference type="EMBL" id="SDH14961.1"/>
    </source>
</evidence>
<feature type="chain" id="PRO_5011769989" evidence="1">
    <location>
        <begin position="22"/>
        <end position="193"/>
    </location>
</feature>
<dbReference type="InterPro" id="IPR036378">
    <property type="entry name" value="FAS1_dom_sf"/>
</dbReference>
<dbReference type="AlphaFoldDB" id="A0A1G8A276"/>
<feature type="domain" description="FAS1" evidence="2">
    <location>
        <begin position="54"/>
        <end position="189"/>
    </location>
</feature>
<dbReference type="Proteomes" id="UP000198863">
    <property type="component" value="Unassembled WGS sequence"/>
</dbReference>
<accession>A0A1G8A276</accession>
<dbReference type="Pfam" id="PF02469">
    <property type="entry name" value="Fasciclin"/>
    <property type="match status" value="1"/>
</dbReference>
<dbReference type="EMBL" id="FNCF01000010">
    <property type="protein sequence ID" value="SDH14961.1"/>
    <property type="molecule type" value="Genomic_DNA"/>
</dbReference>
<name>A0A1G8A276_9ACTN</name>
<dbReference type="SMART" id="SM00554">
    <property type="entry name" value="FAS1"/>
    <property type="match status" value="1"/>
</dbReference>
<dbReference type="SUPFAM" id="SSF82153">
    <property type="entry name" value="FAS1 domain"/>
    <property type="match status" value="1"/>
</dbReference>
<proteinExistence type="predicted"/>
<evidence type="ECO:0000256" key="1">
    <source>
        <dbReference type="SAM" id="SignalP"/>
    </source>
</evidence>
<organism evidence="3 4">
    <name type="scientific">Klenkia brasiliensis</name>
    <dbReference type="NCBI Taxonomy" id="333142"/>
    <lineage>
        <taxon>Bacteria</taxon>
        <taxon>Bacillati</taxon>
        <taxon>Actinomycetota</taxon>
        <taxon>Actinomycetes</taxon>
        <taxon>Geodermatophilales</taxon>
        <taxon>Geodermatophilaceae</taxon>
        <taxon>Klenkia</taxon>
    </lineage>
</organism>
<keyword evidence="1" id="KW-0732">Signal</keyword>
<dbReference type="RefSeq" id="WP_091069099.1">
    <property type="nucleotide sequence ID" value="NZ_FNCF01000010.1"/>
</dbReference>
<keyword evidence="4" id="KW-1185">Reference proteome</keyword>
<evidence type="ECO:0000313" key="4">
    <source>
        <dbReference type="Proteomes" id="UP000198863"/>
    </source>
</evidence>
<dbReference type="PROSITE" id="PS51257">
    <property type="entry name" value="PROKAR_LIPOPROTEIN"/>
    <property type="match status" value="1"/>
</dbReference>
<reference evidence="4" key="1">
    <citation type="submission" date="2016-10" db="EMBL/GenBank/DDBJ databases">
        <authorList>
            <person name="Varghese N."/>
            <person name="Submissions S."/>
        </authorList>
    </citation>
    <scope>NUCLEOTIDE SEQUENCE [LARGE SCALE GENOMIC DNA]</scope>
    <source>
        <strain evidence="4">DSM 44526</strain>
    </source>
</reference>
<sequence length="193" mass="19638">MVSRGASLVVLVLALAGCTGGDPDLPDATATSTSYQPFGEPCATVPAGYAATSEQPVSAAIAGEPLLSNLDVVLQQSGLGPELDAAPALTVLAPVDAAVEVLPRDTYALDLTGPRLAPLLAHHVLDVRLPAEQLAPGQDTRNGDRVTVEQADGVVRVPADGTLLGQVPATVCGTLETANATVLLVDQVLRPRP</sequence>
<dbReference type="OrthoDB" id="9800666at2"/>
<dbReference type="PROSITE" id="PS50213">
    <property type="entry name" value="FAS1"/>
    <property type="match status" value="1"/>
</dbReference>